<sequence>MFGGNGIEGAQPSREACLPSGVKEQTHGSRVKVAAELKGRGTKGCPLAPRLTLYSARRVSLRRAIKRLWEQSESAGPCKGLLQSSAHLAPAQPIASEWAPCQS</sequence>
<comment type="caution">
    <text evidence="1">The sequence shown here is derived from an EMBL/GenBank/DDBJ whole genome shotgun (WGS) entry which is preliminary data.</text>
</comment>
<proteinExistence type="predicted"/>
<dbReference type="AlphaFoldDB" id="A0AAD7T3C0"/>
<organism evidence="1 2">
    <name type="scientific">Aldrovandia affinis</name>
    <dbReference type="NCBI Taxonomy" id="143900"/>
    <lineage>
        <taxon>Eukaryota</taxon>
        <taxon>Metazoa</taxon>
        <taxon>Chordata</taxon>
        <taxon>Craniata</taxon>
        <taxon>Vertebrata</taxon>
        <taxon>Euteleostomi</taxon>
        <taxon>Actinopterygii</taxon>
        <taxon>Neopterygii</taxon>
        <taxon>Teleostei</taxon>
        <taxon>Notacanthiformes</taxon>
        <taxon>Halosauridae</taxon>
        <taxon>Aldrovandia</taxon>
    </lineage>
</organism>
<dbReference type="Proteomes" id="UP001221898">
    <property type="component" value="Unassembled WGS sequence"/>
</dbReference>
<protein>
    <submittedName>
        <fullName evidence="1">Uncharacterized protein</fullName>
    </submittedName>
</protein>
<reference evidence="1" key="1">
    <citation type="journal article" date="2023" name="Science">
        <title>Genome structures resolve the early diversification of teleost fishes.</title>
        <authorList>
            <person name="Parey E."/>
            <person name="Louis A."/>
            <person name="Montfort J."/>
            <person name="Bouchez O."/>
            <person name="Roques C."/>
            <person name="Iampietro C."/>
            <person name="Lluch J."/>
            <person name="Castinel A."/>
            <person name="Donnadieu C."/>
            <person name="Desvignes T."/>
            <person name="Floi Bucao C."/>
            <person name="Jouanno E."/>
            <person name="Wen M."/>
            <person name="Mejri S."/>
            <person name="Dirks R."/>
            <person name="Jansen H."/>
            <person name="Henkel C."/>
            <person name="Chen W.J."/>
            <person name="Zahm M."/>
            <person name="Cabau C."/>
            <person name="Klopp C."/>
            <person name="Thompson A.W."/>
            <person name="Robinson-Rechavi M."/>
            <person name="Braasch I."/>
            <person name="Lecointre G."/>
            <person name="Bobe J."/>
            <person name="Postlethwait J.H."/>
            <person name="Berthelot C."/>
            <person name="Roest Crollius H."/>
            <person name="Guiguen Y."/>
        </authorList>
    </citation>
    <scope>NUCLEOTIDE SEQUENCE</scope>
    <source>
        <strain evidence="1">NC1722</strain>
    </source>
</reference>
<dbReference type="EMBL" id="JAINUG010000016">
    <property type="protein sequence ID" value="KAJ8413208.1"/>
    <property type="molecule type" value="Genomic_DNA"/>
</dbReference>
<evidence type="ECO:0000313" key="1">
    <source>
        <dbReference type="EMBL" id="KAJ8413208.1"/>
    </source>
</evidence>
<name>A0AAD7T3C0_9TELE</name>
<keyword evidence="2" id="KW-1185">Reference proteome</keyword>
<evidence type="ECO:0000313" key="2">
    <source>
        <dbReference type="Proteomes" id="UP001221898"/>
    </source>
</evidence>
<accession>A0AAD7T3C0</accession>
<gene>
    <name evidence="1" type="ORF">AAFF_G00092040</name>
</gene>